<dbReference type="eggNOG" id="COG4842">
    <property type="taxonomic scope" value="Bacteria"/>
</dbReference>
<feature type="compositionally biased region" description="Basic and acidic residues" evidence="1">
    <location>
        <begin position="278"/>
        <end position="306"/>
    </location>
</feature>
<dbReference type="NCBIfam" id="TIGR03930">
    <property type="entry name" value="WXG100_ESAT6"/>
    <property type="match status" value="1"/>
</dbReference>
<accession>E3EIL6</accession>
<dbReference type="HOGENOM" id="CLU_610900_0_0_9"/>
<protein>
    <recommendedName>
        <fullName evidence="4">WXG100 family type VII secretion target</fullName>
    </recommendedName>
</protein>
<proteinExistence type="predicted"/>
<dbReference type="InterPro" id="IPR010310">
    <property type="entry name" value="T7SS_ESAT-6-like"/>
</dbReference>
<reference evidence="2 3" key="1">
    <citation type="journal article" date="2011" name="J. Bacteriol.">
        <title>Complete genome sequence of Paenibacillus polymyxa SC2, a strain of plant growth-promoting Rhizobacterium with broad-spectrum antimicrobial activity.</title>
        <authorList>
            <person name="Ma M."/>
            <person name="Wang C."/>
            <person name="Ding Y."/>
            <person name="Li L."/>
            <person name="Shen D."/>
            <person name="Jiang X."/>
            <person name="Guan D."/>
            <person name="Cao F."/>
            <person name="Chen H."/>
            <person name="Feng R."/>
            <person name="Wang X."/>
            <person name="Ge Y."/>
            <person name="Yao L."/>
            <person name="Bing X."/>
            <person name="Yang X."/>
            <person name="Li J."/>
            <person name="Du B."/>
        </authorList>
    </citation>
    <scope>NUCLEOTIDE SEQUENCE [LARGE SCALE GENOMIC DNA]</scope>
    <source>
        <strain evidence="2 3">SC2</strain>
    </source>
</reference>
<dbReference type="EMBL" id="CP002213">
    <property type="protein sequence ID" value="ADO55654.1"/>
    <property type="molecule type" value="Genomic_DNA"/>
</dbReference>
<dbReference type="Proteomes" id="UP000006868">
    <property type="component" value="Chromosome"/>
</dbReference>
<evidence type="ECO:0000313" key="2">
    <source>
        <dbReference type="EMBL" id="ADO55654.1"/>
    </source>
</evidence>
<sequence length="448" mass="48439">MGRILVPPDKLMEVADQFLHGKHEMERMLNFLSGRIDFVQQGWSGAAQERFFQEFQVSRQSMSVTLERLSAVAQELIFISKNFTQVDGEKVVLDVPWLGTPVKTASTGEGWLHKIFEQIGQAEITKAEAQLEASKLQGEILWDTAQGAKGAIQGNLTLGMLPDKERDYNHPMAAKVGEILGHVATTLQGAGEVVAGLGGEGLSVAVSSTGVGSIIGVPGLIGSAALAAHGATTAVKSAKGVGESSAKLWKMAKGEGGGSSKSTPSSGAKAESATPTESKGRNQEELKQKLSHERELKADKKPENRMETLAQAEKNIAEHKMQMEKLIDSDGNFNLSNGLIENGKISKHQLQSWVPSGASNNFRPDPGIIESGYKYNFNYNGTKVEIKWHSPQLNLSSKLSPSELAASNSYNGWSAQIKIGRKYLGTDANLYRNNQQNIYTSGSWEVNK</sequence>
<dbReference type="Pfam" id="PF06013">
    <property type="entry name" value="WXG100"/>
    <property type="match status" value="1"/>
</dbReference>
<dbReference type="KEGG" id="ppm:PPSC2_07930"/>
<dbReference type="InterPro" id="IPR036689">
    <property type="entry name" value="ESAT-6-like_sf"/>
</dbReference>
<feature type="region of interest" description="Disordered" evidence="1">
    <location>
        <begin position="251"/>
        <end position="306"/>
    </location>
</feature>
<dbReference type="Gene3D" id="1.10.287.850">
    <property type="entry name" value="HP0062-like domain"/>
    <property type="match status" value="1"/>
</dbReference>
<dbReference type="PATRIC" id="fig|886882.15.peg.1665"/>
<dbReference type="RefSeq" id="WP_013370281.1">
    <property type="nucleotide sequence ID" value="NC_014622.2"/>
</dbReference>
<evidence type="ECO:0008006" key="4">
    <source>
        <dbReference type="Google" id="ProtNLM"/>
    </source>
</evidence>
<evidence type="ECO:0000313" key="3">
    <source>
        <dbReference type="Proteomes" id="UP000006868"/>
    </source>
</evidence>
<dbReference type="OrthoDB" id="2986766at2"/>
<evidence type="ECO:0000256" key="1">
    <source>
        <dbReference type="SAM" id="MobiDB-lite"/>
    </source>
</evidence>
<organism evidence="2 3">
    <name type="scientific">Paenibacillus polymyxa (strain SC2)</name>
    <name type="common">Bacillus polymyxa</name>
    <dbReference type="NCBI Taxonomy" id="886882"/>
    <lineage>
        <taxon>Bacteria</taxon>
        <taxon>Bacillati</taxon>
        <taxon>Bacillota</taxon>
        <taxon>Bacilli</taxon>
        <taxon>Bacillales</taxon>
        <taxon>Paenibacillaceae</taxon>
        <taxon>Paenibacillus</taxon>
    </lineage>
</organism>
<dbReference type="SUPFAM" id="SSF140453">
    <property type="entry name" value="EsxAB dimer-like"/>
    <property type="match status" value="1"/>
</dbReference>
<dbReference type="AlphaFoldDB" id="E3EIL6"/>
<gene>
    <name evidence="2" type="ORF">PPSC2_07930</name>
</gene>
<feature type="compositionally biased region" description="Low complexity" evidence="1">
    <location>
        <begin position="260"/>
        <end position="270"/>
    </location>
</feature>
<name>E3EIL6_PAEPS</name>